<protein>
    <submittedName>
        <fullName evidence="2">Uncharacterized protein</fullName>
    </submittedName>
</protein>
<proteinExistence type="predicted"/>
<gene>
    <name evidence="2" type="ORF">MM415B02199_0004</name>
</gene>
<dbReference type="EMBL" id="MT142584">
    <property type="protein sequence ID" value="QJA85599.1"/>
    <property type="molecule type" value="Genomic_DNA"/>
</dbReference>
<organism evidence="2">
    <name type="scientific">viral metagenome</name>
    <dbReference type="NCBI Taxonomy" id="1070528"/>
    <lineage>
        <taxon>unclassified sequences</taxon>
        <taxon>metagenomes</taxon>
        <taxon>organismal metagenomes</taxon>
    </lineage>
</organism>
<feature type="region of interest" description="Disordered" evidence="1">
    <location>
        <begin position="1"/>
        <end position="25"/>
    </location>
</feature>
<evidence type="ECO:0000256" key="1">
    <source>
        <dbReference type="SAM" id="MobiDB-lite"/>
    </source>
</evidence>
<sequence>METLSNTEGYIGTDEPRHHNPQFGDRWVKLTGDSDATERYIYSGDRWLKIPEELAEWNWLADGHKVKFLDSL</sequence>
<reference evidence="2" key="1">
    <citation type="submission" date="2020-03" db="EMBL/GenBank/DDBJ databases">
        <title>The deep terrestrial virosphere.</title>
        <authorList>
            <person name="Holmfeldt K."/>
            <person name="Nilsson E."/>
            <person name="Simone D."/>
            <person name="Lopez-Fernandez M."/>
            <person name="Wu X."/>
            <person name="de Brujin I."/>
            <person name="Lundin D."/>
            <person name="Andersson A."/>
            <person name="Bertilsson S."/>
            <person name="Dopson M."/>
        </authorList>
    </citation>
    <scope>NUCLEOTIDE SEQUENCE</scope>
    <source>
        <strain evidence="2">MM415B02199</strain>
    </source>
</reference>
<dbReference type="AlphaFoldDB" id="A0A6M3KUA3"/>
<name>A0A6M3KUA3_9ZZZZ</name>
<accession>A0A6M3KUA3</accession>
<evidence type="ECO:0000313" key="2">
    <source>
        <dbReference type="EMBL" id="QJA85599.1"/>
    </source>
</evidence>